<evidence type="ECO:0000313" key="4">
    <source>
        <dbReference type="EMBL" id="KAL3783270.1"/>
    </source>
</evidence>
<feature type="signal peptide" evidence="3">
    <location>
        <begin position="1"/>
        <end position="17"/>
    </location>
</feature>
<keyword evidence="1" id="KW-0175">Coiled coil</keyword>
<keyword evidence="5" id="KW-1185">Reference proteome</keyword>
<evidence type="ECO:0000256" key="3">
    <source>
        <dbReference type="SAM" id="SignalP"/>
    </source>
</evidence>
<keyword evidence="2" id="KW-0812">Transmembrane</keyword>
<evidence type="ECO:0000256" key="2">
    <source>
        <dbReference type="SAM" id="Phobius"/>
    </source>
</evidence>
<dbReference type="EMBL" id="JALLAZ020000981">
    <property type="protein sequence ID" value="KAL3783270.1"/>
    <property type="molecule type" value="Genomic_DNA"/>
</dbReference>
<name>A0ABD3PA21_9STRA</name>
<dbReference type="Proteomes" id="UP001530315">
    <property type="component" value="Unassembled WGS sequence"/>
</dbReference>
<keyword evidence="2" id="KW-1133">Transmembrane helix</keyword>
<feature type="chain" id="PRO_5044847200" description="Calmodulin" evidence="3">
    <location>
        <begin position="18"/>
        <end position="830"/>
    </location>
</feature>
<feature type="coiled-coil region" evidence="1">
    <location>
        <begin position="600"/>
        <end position="627"/>
    </location>
</feature>
<comment type="caution">
    <text evidence="4">The sequence shown here is derived from an EMBL/GenBank/DDBJ whole genome shotgun (WGS) entry which is preliminary data.</text>
</comment>
<proteinExistence type="predicted"/>
<sequence>MKLLAALVAFSFQVAQGRRLQTDTVPTYSAEQCDSWLAAASTFDADASGGISTDEYFAILKSLELVTVATSYAELDFAAKMSFTTIACMCKSLGLGDTCCEGEDAEIPLSVLSTEGDPAVDAYKADLCNVLASVILEEGATLPPVSAPAAVTFDVPGTVPAFDAVEITEDVGSNDVLAQVIKGFGLLSNEVLNTRTIMRRNVRGLRASERKLQMEPVEVTDIPCPAGLIYADEGSPCVNFKFTVVPEEEWTAETTAAYTEDMTTKINAGELYDVVKANYPETLIYGLGNPGKGVFWDGTSPVEPDDVEPVLNTTAAPVPAPVDEPAPEEPKGLSTIAIVFIVLAVIITPIAILVGREKYRQMKEQERLERLRQYEASQASRSVKVAVVADDDEFYDPAENKKSTAGSSLAAMGAAGTAAAIFGNVPSSPEAIEQEVRILVEETKSPKSADELLKAYAGREADLLKNLRKMKALQDKNDAIRAEVADLVEATKSPKSADELLKAYAGREDELLKNLRKMKALQDKKNAIRAEVADLCQKVNSPKTPDELLESYKGREDELVKNLRRLSFKQQSAEEKKAMRTDIIALVEELEIPKSADELLTAYEGRENELLNNLKKMKAKKAEEAKTIAEIKVLVEELAVPKSADEMLASYKGREVVLLNNLKKMSTRKLNNEAIKAEVETLVKELNAPKSAEEMLASYEGREDVLLANLRKLKAKKDTSPKQSASKKATIAEITSLCEELKLPKTASQMLASYEGREEELLTNLQKMKSKKESSTAKNSSNEAIIAEVTSLCDELKPGKSAEELLAAYEGREQELLTHLKKLQSSKRNA</sequence>
<reference evidence="4 5" key="1">
    <citation type="submission" date="2024-10" db="EMBL/GenBank/DDBJ databases">
        <title>Updated reference genomes for cyclostephanoid diatoms.</title>
        <authorList>
            <person name="Roberts W.R."/>
            <person name="Alverson A.J."/>
        </authorList>
    </citation>
    <scope>NUCLEOTIDE SEQUENCE [LARGE SCALE GENOMIC DNA]</scope>
    <source>
        <strain evidence="4 5">AJA276-08</strain>
    </source>
</reference>
<accession>A0ABD3PA21</accession>
<evidence type="ECO:0000313" key="5">
    <source>
        <dbReference type="Proteomes" id="UP001530315"/>
    </source>
</evidence>
<feature type="transmembrane region" description="Helical" evidence="2">
    <location>
        <begin position="333"/>
        <end position="354"/>
    </location>
</feature>
<dbReference type="AlphaFoldDB" id="A0ABD3PA21"/>
<evidence type="ECO:0008006" key="6">
    <source>
        <dbReference type="Google" id="ProtNLM"/>
    </source>
</evidence>
<organism evidence="4 5">
    <name type="scientific">Stephanodiscus triporus</name>
    <dbReference type="NCBI Taxonomy" id="2934178"/>
    <lineage>
        <taxon>Eukaryota</taxon>
        <taxon>Sar</taxon>
        <taxon>Stramenopiles</taxon>
        <taxon>Ochrophyta</taxon>
        <taxon>Bacillariophyta</taxon>
        <taxon>Coscinodiscophyceae</taxon>
        <taxon>Thalassiosirophycidae</taxon>
        <taxon>Stephanodiscales</taxon>
        <taxon>Stephanodiscaceae</taxon>
        <taxon>Stephanodiscus</taxon>
    </lineage>
</organism>
<evidence type="ECO:0000256" key="1">
    <source>
        <dbReference type="SAM" id="Coils"/>
    </source>
</evidence>
<gene>
    <name evidence="4" type="ORF">ACHAW5_003242</name>
</gene>
<keyword evidence="2" id="KW-0472">Membrane</keyword>
<protein>
    <recommendedName>
        <fullName evidence="6">Calmodulin</fullName>
    </recommendedName>
</protein>
<keyword evidence="3" id="KW-0732">Signal</keyword>